<dbReference type="GeneID" id="36134538"/>
<organism evidence="4 5">
    <name type="scientific">Helicobacter felis (strain ATCC 49179 / CCUG 28539 / NCTC 12436 / CS1)</name>
    <dbReference type="NCBI Taxonomy" id="936155"/>
    <lineage>
        <taxon>Bacteria</taxon>
        <taxon>Pseudomonadati</taxon>
        <taxon>Campylobacterota</taxon>
        <taxon>Epsilonproteobacteria</taxon>
        <taxon>Campylobacterales</taxon>
        <taxon>Helicobacteraceae</taxon>
        <taxon>Helicobacter</taxon>
    </lineage>
</organism>
<dbReference type="EC" id="2.7.7.38" evidence="4"/>
<dbReference type="OrthoDB" id="9815559at2"/>
<dbReference type="RefSeq" id="WP_013468574.1">
    <property type="nucleotide sequence ID" value="NC_014810.2"/>
</dbReference>
<protein>
    <submittedName>
        <fullName evidence="4">3-deoxy-manno-octulosonate cytidylyltransferase</fullName>
        <ecNumber evidence="4">2.7.7.38</ecNumber>
    </submittedName>
</protein>
<dbReference type="GO" id="GO:0008690">
    <property type="term" value="F:3-deoxy-manno-octulosonate cytidylyltransferase activity"/>
    <property type="evidence" value="ECO:0007669"/>
    <property type="project" value="UniProtKB-EC"/>
</dbReference>
<evidence type="ECO:0000313" key="5">
    <source>
        <dbReference type="Proteomes" id="UP000007934"/>
    </source>
</evidence>
<name>E7ACH5_HELFC</name>
<sequence length="231" mass="25374">MILIPARLASTRFPRKLLADTGGLPMVVRTARNAQAVDEVVVACAEQELVNLCTDFGLKAVLTDPNHPSGTDRCAQACQILKLPLHTPVLNLQADEPFLEPEIIALLLDEAQSTEFIHTCIKVISEEEARSNAVVKVVLGKKHALYFSRSIIPCDRDQIGRTLYGHIGIYGFQAATLLEFCALPKSPLEEIEKLEQLRALYHHKPIGTSLVETSSIGIDTPEDLALALKRC</sequence>
<dbReference type="PANTHER" id="PTHR42866">
    <property type="entry name" value="3-DEOXY-MANNO-OCTULOSONATE CYTIDYLYLTRANSFERASE"/>
    <property type="match status" value="1"/>
</dbReference>
<reference evidence="4 5" key="1">
    <citation type="journal article" date="2011" name="Genome Biol. Evol.">
        <title>Comparative whole genome sequence analysis of the carcinogenic bacterial model pathogen Helicobacter felis.</title>
        <authorList>
            <person name="Arnold I.C."/>
            <person name="Zigova Z."/>
            <person name="Holden M."/>
            <person name="Lawley T.D."/>
            <person name="Rad R."/>
            <person name="Dougan G."/>
            <person name="Falkow S."/>
            <person name="Bentley S.D."/>
            <person name="Muller A."/>
        </authorList>
    </citation>
    <scope>NUCLEOTIDE SEQUENCE [LARGE SCALE GENOMIC DNA]</scope>
    <source>
        <strain evidence="5">ATCC 49179 / CCUG 28539 / NCTC 12436 / CS1</strain>
    </source>
</reference>
<dbReference type="InterPro" id="IPR029044">
    <property type="entry name" value="Nucleotide-diphossugar_trans"/>
</dbReference>
<evidence type="ECO:0000256" key="2">
    <source>
        <dbReference type="ARBA" id="ARBA00022695"/>
    </source>
</evidence>
<keyword evidence="3" id="KW-0448">Lipopolysaccharide biosynthesis</keyword>
<dbReference type="PANTHER" id="PTHR42866:SF2">
    <property type="entry name" value="3-DEOXY-MANNO-OCTULOSONATE CYTIDYLYLTRANSFERASE, MITOCHONDRIAL"/>
    <property type="match status" value="1"/>
</dbReference>
<keyword evidence="2 4" id="KW-0548">Nucleotidyltransferase</keyword>
<dbReference type="SUPFAM" id="SSF53448">
    <property type="entry name" value="Nucleotide-diphospho-sugar transferases"/>
    <property type="match status" value="1"/>
</dbReference>
<dbReference type="InterPro" id="IPR004528">
    <property type="entry name" value="KdsB"/>
</dbReference>
<dbReference type="EMBL" id="FQ670179">
    <property type="protein sequence ID" value="CBY82204.1"/>
    <property type="molecule type" value="Genomic_DNA"/>
</dbReference>
<dbReference type="NCBIfam" id="NF003952">
    <property type="entry name" value="PRK05450.1-5"/>
    <property type="match status" value="1"/>
</dbReference>
<evidence type="ECO:0000256" key="1">
    <source>
        <dbReference type="ARBA" id="ARBA00022679"/>
    </source>
</evidence>
<dbReference type="Gene3D" id="3.90.550.10">
    <property type="entry name" value="Spore Coat Polysaccharide Biosynthesis Protein SpsA, Chain A"/>
    <property type="match status" value="1"/>
</dbReference>
<evidence type="ECO:0000256" key="3">
    <source>
        <dbReference type="ARBA" id="ARBA00022985"/>
    </source>
</evidence>
<gene>
    <name evidence="4" type="primary">kdsB</name>
    <name evidence="4" type="ordered locus">Hfelis_01200</name>
</gene>
<dbReference type="Pfam" id="PF02348">
    <property type="entry name" value="CTP_transf_3"/>
    <property type="match status" value="1"/>
</dbReference>
<dbReference type="eggNOG" id="COG1212">
    <property type="taxonomic scope" value="Bacteria"/>
</dbReference>
<accession>E7ACH5</accession>
<dbReference type="Proteomes" id="UP000007934">
    <property type="component" value="Chromosome"/>
</dbReference>
<dbReference type="KEGG" id="hfe:HFELIS_01200"/>
<dbReference type="InterPro" id="IPR003329">
    <property type="entry name" value="Cytidylyl_trans"/>
</dbReference>
<evidence type="ECO:0000313" key="4">
    <source>
        <dbReference type="EMBL" id="CBY82204.1"/>
    </source>
</evidence>
<dbReference type="NCBIfam" id="TIGR00466">
    <property type="entry name" value="kdsB"/>
    <property type="match status" value="1"/>
</dbReference>
<keyword evidence="5" id="KW-1185">Reference proteome</keyword>
<dbReference type="HOGENOM" id="CLU_065038_0_1_7"/>
<dbReference type="STRING" id="936155.HFELIS_01200"/>
<keyword evidence="1 4" id="KW-0808">Transferase</keyword>
<proteinExistence type="predicted"/>
<dbReference type="GO" id="GO:0009103">
    <property type="term" value="P:lipopolysaccharide biosynthetic process"/>
    <property type="evidence" value="ECO:0007669"/>
    <property type="project" value="UniProtKB-KW"/>
</dbReference>
<dbReference type="AlphaFoldDB" id="E7ACH5"/>
<dbReference type="GO" id="GO:0005829">
    <property type="term" value="C:cytosol"/>
    <property type="evidence" value="ECO:0007669"/>
    <property type="project" value="TreeGrafter"/>
</dbReference>
<dbReference type="CDD" id="cd02517">
    <property type="entry name" value="CMP-KDO-Synthetase"/>
    <property type="match status" value="1"/>
</dbReference>